<organism evidence="5">
    <name type="scientific">Strombidinopsis acuminata</name>
    <dbReference type="NCBI Taxonomy" id="141414"/>
    <lineage>
        <taxon>Eukaryota</taxon>
        <taxon>Sar</taxon>
        <taxon>Alveolata</taxon>
        <taxon>Ciliophora</taxon>
        <taxon>Intramacronucleata</taxon>
        <taxon>Spirotrichea</taxon>
        <taxon>Choreotrichia</taxon>
        <taxon>Choreotrichida</taxon>
        <taxon>Strombidinopsidae</taxon>
        <taxon>Strombidinopsis</taxon>
    </lineage>
</organism>
<evidence type="ECO:0000256" key="4">
    <source>
        <dbReference type="ARBA" id="ARBA00023157"/>
    </source>
</evidence>
<keyword evidence="4" id="KW-1015">Disulfide bond</keyword>
<dbReference type="GO" id="GO:0005615">
    <property type="term" value="C:extracellular space"/>
    <property type="evidence" value="ECO:0007669"/>
    <property type="project" value="TreeGrafter"/>
</dbReference>
<comment type="similarity">
    <text evidence="1">Belongs to the stanniocalcin family.</text>
</comment>
<evidence type="ECO:0000256" key="2">
    <source>
        <dbReference type="ARBA" id="ARBA00011748"/>
    </source>
</evidence>
<dbReference type="PANTHER" id="PTHR11245">
    <property type="entry name" value="STANNIOCALCIN"/>
    <property type="match status" value="1"/>
</dbReference>
<dbReference type="GO" id="GO:0006874">
    <property type="term" value="P:intracellular calcium ion homeostasis"/>
    <property type="evidence" value="ECO:0007669"/>
    <property type="project" value="TreeGrafter"/>
</dbReference>
<evidence type="ECO:0000313" key="5">
    <source>
        <dbReference type="EMBL" id="CAE0592397.1"/>
    </source>
</evidence>
<accession>A0A7S3X2U3</accession>
<dbReference type="GO" id="GO:0005179">
    <property type="term" value="F:hormone activity"/>
    <property type="evidence" value="ECO:0007669"/>
    <property type="project" value="UniProtKB-KW"/>
</dbReference>
<proteinExistence type="inferred from homology"/>
<evidence type="ECO:0000256" key="1">
    <source>
        <dbReference type="ARBA" id="ARBA00008693"/>
    </source>
</evidence>
<sequence length="114" mass="12699">MAQQSRFSPEGQAWIDGTLTCLKDALVDSVEHSEGVTCDDVKKTAFDSHVECYIDNGFCELAFDFKHPGEVTSFVYDLMHVYNIKDFASFIAIKQVAQVFAKCNFGSSDDLSLI</sequence>
<comment type="subunit">
    <text evidence="2">Homodimer; disulfide-linked.</text>
</comment>
<keyword evidence="3" id="KW-0372">Hormone</keyword>
<dbReference type="AlphaFoldDB" id="A0A7S3X2U3"/>
<dbReference type="PANTHER" id="PTHR11245:SF6">
    <property type="entry name" value="DUF19 DOMAIN-CONTAINING PROTEIN"/>
    <property type="match status" value="1"/>
</dbReference>
<dbReference type="InterPro" id="IPR004978">
    <property type="entry name" value="Stanniocalcin"/>
</dbReference>
<evidence type="ECO:0000256" key="3">
    <source>
        <dbReference type="ARBA" id="ARBA00022702"/>
    </source>
</evidence>
<gene>
    <name evidence="5" type="ORF">SACU0126_LOCUS29605</name>
</gene>
<dbReference type="EMBL" id="HBIQ01093075">
    <property type="protein sequence ID" value="CAE0592397.1"/>
    <property type="molecule type" value="Transcribed_RNA"/>
</dbReference>
<protein>
    <submittedName>
        <fullName evidence="5">Uncharacterized protein</fullName>
    </submittedName>
</protein>
<name>A0A7S3X2U3_9SPIT</name>
<reference evidence="5" key="1">
    <citation type="submission" date="2021-01" db="EMBL/GenBank/DDBJ databases">
        <authorList>
            <person name="Corre E."/>
            <person name="Pelletier E."/>
            <person name="Niang G."/>
            <person name="Scheremetjew M."/>
            <person name="Finn R."/>
            <person name="Kale V."/>
            <person name="Holt S."/>
            <person name="Cochrane G."/>
            <person name="Meng A."/>
            <person name="Brown T."/>
            <person name="Cohen L."/>
        </authorList>
    </citation>
    <scope>NUCLEOTIDE SEQUENCE</scope>
    <source>
        <strain evidence="5">SPMC142</strain>
    </source>
</reference>